<sequence length="146" mass="16538">MSAGSSSLWKTVLLPPFFALFLYLLTTYLLIPYYRRFRSHFSYTLLPSSLASSNSPTSAAFAHGLFTRVNALIGRASRRGSGESLMGDEELEEGFTNLDNTLTGTRIDVDRNSDADDRERRLSRELEGGFRDSSDEEDDDRRRGRR</sequence>
<keyword evidence="2" id="KW-0472">Membrane</keyword>
<accession>A0ABR4ATD2</accession>
<keyword evidence="2" id="KW-0812">Transmembrane</keyword>
<proteinExistence type="predicted"/>
<evidence type="ECO:0000313" key="3">
    <source>
        <dbReference type="EMBL" id="KAL2048804.1"/>
    </source>
</evidence>
<dbReference type="Proteomes" id="UP001590951">
    <property type="component" value="Unassembled WGS sequence"/>
</dbReference>
<keyword evidence="2" id="KW-1133">Transmembrane helix</keyword>
<dbReference type="EMBL" id="JBHFEH010000079">
    <property type="protein sequence ID" value="KAL2048804.1"/>
    <property type="molecule type" value="Genomic_DNA"/>
</dbReference>
<evidence type="ECO:0000256" key="1">
    <source>
        <dbReference type="SAM" id="MobiDB-lite"/>
    </source>
</evidence>
<evidence type="ECO:0000256" key="2">
    <source>
        <dbReference type="SAM" id="Phobius"/>
    </source>
</evidence>
<organism evidence="3 4">
    <name type="scientific">Lepraria finkii</name>
    <dbReference type="NCBI Taxonomy" id="1340010"/>
    <lineage>
        <taxon>Eukaryota</taxon>
        <taxon>Fungi</taxon>
        <taxon>Dikarya</taxon>
        <taxon>Ascomycota</taxon>
        <taxon>Pezizomycotina</taxon>
        <taxon>Lecanoromycetes</taxon>
        <taxon>OSLEUM clade</taxon>
        <taxon>Lecanoromycetidae</taxon>
        <taxon>Lecanorales</taxon>
        <taxon>Lecanorineae</taxon>
        <taxon>Stereocaulaceae</taxon>
        <taxon>Lepraria</taxon>
    </lineage>
</organism>
<feature type="region of interest" description="Disordered" evidence="1">
    <location>
        <begin position="106"/>
        <end position="146"/>
    </location>
</feature>
<feature type="transmembrane region" description="Helical" evidence="2">
    <location>
        <begin position="12"/>
        <end position="31"/>
    </location>
</feature>
<comment type="caution">
    <text evidence="3">The sequence shown here is derived from an EMBL/GenBank/DDBJ whole genome shotgun (WGS) entry which is preliminary data.</text>
</comment>
<evidence type="ECO:0000313" key="4">
    <source>
        <dbReference type="Proteomes" id="UP001590951"/>
    </source>
</evidence>
<feature type="compositionally biased region" description="Basic and acidic residues" evidence="1">
    <location>
        <begin position="107"/>
        <end position="133"/>
    </location>
</feature>
<name>A0ABR4ATD2_9LECA</name>
<protein>
    <submittedName>
        <fullName evidence="3">Uncharacterized protein</fullName>
    </submittedName>
</protein>
<reference evidence="3 4" key="1">
    <citation type="submission" date="2024-09" db="EMBL/GenBank/DDBJ databases">
        <title>Rethinking Asexuality: The Enigmatic Case of Functional Sexual Genes in Lepraria (Stereocaulaceae).</title>
        <authorList>
            <person name="Doellman M."/>
            <person name="Sun Y."/>
            <person name="Barcenas-Pena A."/>
            <person name="Lumbsch H.T."/>
            <person name="Grewe F."/>
        </authorList>
    </citation>
    <scope>NUCLEOTIDE SEQUENCE [LARGE SCALE GENOMIC DNA]</scope>
    <source>
        <strain evidence="3 4">Grewe 0041</strain>
    </source>
</reference>
<gene>
    <name evidence="3" type="ORF">ABVK25_010929</name>
</gene>
<keyword evidence="4" id="KW-1185">Reference proteome</keyword>